<evidence type="ECO:0000313" key="3">
    <source>
        <dbReference type="Proteomes" id="UP000019132"/>
    </source>
</evidence>
<name>K3WLD5_GLOUD</name>
<evidence type="ECO:0000313" key="2">
    <source>
        <dbReference type="EnsemblProtists" id="PYU1_T005777"/>
    </source>
</evidence>
<dbReference type="Gene3D" id="1.25.10.10">
    <property type="entry name" value="Leucine-rich Repeat Variant"/>
    <property type="match status" value="4"/>
</dbReference>
<dbReference type="EMBL" id="GL376573">
    <property type="status" value="NOT_ANNOTATED_CDS"/>
    <property type="molecule type" value="Genomic_DNA"/>
</dbReference>
<keyword evidence="3" id="KW-1185">Reference proteome</keyword>
<organism evidence="2 3">
    <name type="scientific">Globisporangium ultimum (strain ATCC 200006 / CBS 805.95 / DAOM BR144)</name>
    <name type="common">Pythium ultimum</name>
    <dbReference type="NCBI Taxonomy" id="431595"/>
    <lineage>
        <taxon>Eukaryota</taxon>
        <taxon>Sar</taxon>
        <taxon>Stramenopiles</taxon>
        <taxon>Oomycota</taxon>
        <taxon>Peronosporomycetes</taxon>
        <taxon>Pythiales</taxon>
        <taxon>Pythiaceae</taxon>
        <taxon>Globisporangium</taxon>
    </lineage>
</organism>
<reference evidence="2" key="3">
    <citation type="submission" date="2015-02" db="UniProtKB">
        <authorList>
            <consortium name="EnsemblProtists"/>
        </authorList>
    </citation>
    <scope>IDENTIFICATION</scope>
    <source>
        <strain evidence="2">DAOM BR144</strain>
    </source>
</reference>
<dbReference type="InterPro" id="IPR011989">
    <property type="entry name" value="ARM-like"/>
</dbReference>
<sequence length="1375" mass="149536">MASILNHGIIQSVLGLSAITDSATQAHCCRALYYLSQVASARKPMVAHGVVSTIKALSRIIATKPRQDLAATLCHLSEENGLVELLLFEGIDRSLGRMFAAASPETKRICALTVFNISVDAVTIKHFMDSFSQLLVTLTRASSNAASGNLIKAVYNAALVPAFHSALLSENIPRFLAQQLPNVPPPIQILALRALVALCDSRSNRAQILSQTSCKLLETMLTSANEEIQETTLLIVLLLSIDEGSRIKLCNWIPAATIVQTASQHVENSSTVDNCSGNASRDRLVYLHSCVLRNLCDSVLTHHELVEEGAVRVLLEMGRMDDNDVKSNAMCALCCILASSTEESAAYVTEITHELIALTETNTPKNCMFAVGALYNIACSDESLPLLAQSHPLLDRVLQLAAGDTPSSCSKEDTQRVVELVAAILYRLAGADDTQQLMLQHGVFPVLIRVIHQSPAGRAYALNALFLLAQNGGEHFPHGGDEVSNLAIALSEQDRPNSLRAVAAASMVTKNQVTTADKNTTTTTLRSAVTLLAHLARHPKNQSALVRNGAVFRFLKQLKRLEDEETILINCAFVYSSLTTTHKGCDHLIKEYAIEDIIHLSRTNKLVASSNQVVKELCMLALCRLSSFMGLEVRLIEHGAIDAVLIMALVTTDSALIKSLCIKTLANCLVAKTCVRPLIEHGIIWALSSLCLVDSAETRDACAVSLCNLSAVTNMLSRFLDAGAPRALVHLLKQKSDPTYATVLTSIKAIANLVANEKICAAFLNEELERYLSVHFSDPHSSEELRQLAAMVLLRVTSANDAMISLERLKNGVFVWMEQIIVMKEADLVRNCMLTVHDLTCNSTIDVAELDIEHILRIVIQVFQRHQQNDEVVTLCLSIIYNLSCQLSVIPRLVIPEIMTFLRQQTPASESTAESLSALFRDTQSAQQLLQREPTSISAKSVDVKLCCLILHNMSCCNTSSKSTGELLAALVNYHAIAILHDIYVLRDDLKEICSIATCNIVVGKVNTSRVLEDYASAILLHFVFSSYFRANHYHLMSVCLRKLINAPGNQDMLLSSGIIKVIVFMLAVPEIGNEPSINLLAALALLSKCSHHVVRLLDDGVLPSVIRIADAKGAPPAAFSYCFEILSNLCTMNFEDHVKQYPEINVISTLTKLSEMHHHSSSGSNNHIIQQQLQHFHPAPASPASKSSFAGGSGSCYYDRGEGKPLQPAQLLTFMMKSPSTSSSLKKNLELHTTYTVPARKWVPDAHPVPKDPPPLVCNEITLTETSQSIPAEVKQRIRALTPLPKETLVRDESADERIEGGSVLATNGSARSVANVMSTSLSDHVASARGSPDALRALAASGKKLQRGLAGRNLSQSGPSSSSSQMIRSGILQ</sequence>
<dbReference type="HOGENOM" id="CLU_003239_0_0_1"/>
<dbReference type="SUPFAM" id="SSF48371">
    <property type="entry name" value="ARM repeat"/>
    <property type="match status" value="3"/>
</dbReference>
<dbReference type="OMA" id="DLVRNCM"/>
<reference evidence="3" key="2">
    <citation type="submission" date="2010-04" db="EMBL/GenBank/DDBJ databases">
        <authorList>
            <person name="Buell R."/>
            <person name="Hamilton J."/>
            <person name="Hostetler J."/>
        </authorList>
    </citation>
    <scope>NUCLEOTIDE SEQUENCE [LARGE SCALE GENOMIC DNA]</scope>
    <source>
        <strain evidence="3">DAOM:BR144</strain>
    </source>
</reference>
<protein>
    <recommendedName>
        <fullName evidence="4">Armadillo repeat-containing domain-containing protein</fullName>
    </recommendedName>
</protein>
<dbReference type="PANTHER" id="PTHR23315:SF7">
    <property type="entry name" value="U-BOX DOMAIN-CONTAINING PROTEIN 4"/>
    <property type="match status" value="1"/>
</dbReference>
<dbReference type="Proteomes" id="UP000019132">
    <property type="component" value="Unassembled WGS sequence"/>
</dbReference>
<reference evidence="3" key="1">
    <citation type="journal article" date="2010" name="Genome Biol.">
        <title>Genome sequence of the necrotrophic plant pathogen Pythium ultimum reveals original pathogenicity mechanisms and effector repertoire.</title>
        <authorList>
            <person name="Levesque C.A."/>
            <person name="Brouwer H."/>
            <person name="Cano L."/>
            <person name="Hamilton J.P."/>
            <person name="Holt C."/>
            <person name="Huitema E."/>
            <person name="Raffaele S."/>
            <person name="Robideau G.P."/>
            <person name="Thines M."/>
            <person name="Win J."/>
            <person name="Zerillo M.M."/>
            <person name="Beakes G.W."/>
            <person name="Boore J.L."/>
            <person name="Busam D."/>
            <person name="Dumas B."/>
            <person name="Ferriera S."/>
            <person name="Fuerstenberg S.I."/>
            <person name="Gachon C.M."/>
            <person name="Gaulin E."/>
            <person name="Govers F."/>
            <person name="Grenville-Briggs L."/>
            <person name="Horner N."/>
            <person name="Hostetler J."/>
            <person name="Jiang R.H."/>
            <person name="Johnson J."/>
            <person name="Krajaejun T."/>
            <person name="Lin H."/>
            <person name="Meijer H.J."/>
            <person name="Moore B."/>
            <person name="Morris P."/>
            <person name="Phuntmart V."/>
            <person name="Puiu D."/>
            <person name="Shetty J."/>
            <person name="Stajich J.E."/>
            <person name="Tripathy S."/>
            <person name="Wawra S."/>
            <person name="van West P."/>
            <person name="Whitty B.R."/>
            <person name="Coutinho P.M."/>
            <person name="Henrissat B."/>
            <person name="Martin F."/>
            <person name="Thomas P.D."/>
            <person name="Tyler B.M."/>
            <person name="De Vries R.P."/>
            <person name="Kamoun S."/>
            <person name="Yandell M."/>
            <person name="Tisserat N."/>
            <person name="Buell C.R."/>
        </authorList>
    </citation>
    <scope>NUCLEOTIDE SEQUENCE</scope>
    <source>
        <strain evidence="3">DAOM:BR144</strain>
    </source>
</reference>
<feature type="compositionally biased region" description="Low complexity" evidence="1">
    <location>
        <begin position="1357"/>
        <end position="1375"/>
    </location>
</feature>
<dbReference type="EnsemblProtists" id="PYU1_T005777">
    <property type="protein sequence ID" value="PYU1_T005777"/>
    <property type="gene ID" value="PYU1_G005766"/>
</dbReference>
<evidence type="ECO:0000256" key="1">
    <source>
        <dbReference type="SAM" id="MobiDB-lite"/>
    </source>
</evidence>
<proteinExistence type="predicted"/>
<dbReference type="eggNOG" id="ENOG502QQWF">
    <property type="taxonomic scope" value="Eukaryota"/>
</dbReference>
<dbReference type="VEuPathDB" id="FungiDB:PYU1_G005766"/>
<evidence type="ECO:0008006" key="4">
    <source>
        <dbReference type="Google" id="ProtNLM"/>
    </source>
</evidence>
<feature type="region of interest" description="Disordered" evidence="1">
    <location>
        <begin position="1348"/>
        <end position="1375"/>
    </location>
</feature>
<accession>K3WLD5</accession>
<dbReference type="InterPro" id="IPR016024">
    <property type="entry name" value="ARM-type_fold"/>
</dbReference>
<dbReference type="InParanoid" id="K3WLD5"/>
<dbReference type="PANTHER" id="PTHR23315">
    <property type="entry name" value="U BOX DOMAIN-CONTAINING"/>
    <property type="match status" value="1"/>
</dbReference>